<evidence type="ECO:0000313" key="9">
    <source>
        <dbReference type="EMBL" id="VDM37537.1"/>
    </source>
</evidence>
<evidence type="ECO:0000256" key="7">
    <source>
        <dbReference type="SAM" id="SignalP"/>
    </source>
</evidence>
<gene>
    <name evidence="9" type="ORF">TCNE_LOCUS6234</name>
</gene>
<dbReference type="Proteomes" id="UP000050794">
    <property type="component" value="Unassembled WGS sequence"/>
</dbReference>
<feature type="domain" description="Pepsin inhibitor-3-like repeated" evidence="8">
    <location>
        <begin position="117"/>
        <end position="182"/>
    </location>
</feature>
<dbReference type="WBParaSite" id="TCNE_0000623401-mRNA-1">
    <property type="protein sequence ID" value="TCNE_0000623401-mRNA-1"/>
    <property type="gene ID" value="TCNE_0000623401"/>
</dbReference>
<comment type="subcellular location">
    <subcellularLocation>
        <location evidence="1">Secreted</location>
    </subcellularLocation>
</comment>
<dbReference type="GO" id="GO:0005576">
    <property type="term" value="C:extracellular region"/>
    <property type="evidence" value="ECO:0007669"/>
    <property type="project" value="UniProtKB-SubCell"/>
</dbReference>
<evidence type="ECO:0000256" key="1">
    <source>
        <dbReference type="ARBA" id="ARBA00004613"/>
    </source>
</evidence>
<dbReference type="EMBL" id="UYWY01019458">
    <property type="protein sequence ID" value="VDM37537.1"/>
    <property type="molecule type" value="Genomic_DNA"/>
</dbReference>
<dbReference type="Pfam" id="PF06394">
    <property type="entry name" value="Pepsin-I3"/>
    <property type="match status" value="2"/>
</dbReference>
<evidence type="ECO:0000256" key="2">
    <source>
        <dbReference type="ARBA" id="ARBA00008019"/>
    </source>
</evidence>
<dbReference type="SUPFAM" id="SSF55149">
    <property type="entry name" value="Pepsin inhibitor-3"/>
    <property type="match status" value="1"/>
</dbReference>
<feature type="chain" id="PRO_5044553080" evidence="7">
    <location>
        <begin position="20"/>
        <end position="197"/>
    </location>
</feature>
<sequence>MMCALRFFLLLSLAATTVATKEKRSSGCLGIMLAQGCVVTVLYKCLFEYVILYNIYRENLTFQGNQLFVNGYFVRNLSAEEMKEFDQYKDQLQSYKQSLNQISQNWQKQALSNLPIPPKSPHFCSGNVTTQYVFDGCIVQDNKVYVGGNFARDLTPDEVSQLQNYAQQVDAYEQYLTSTVKQVSALNSRFFFDELLA</sequence>
<evidence type="ECO:0000256" key="5">
    <source>
        <dbReference type="ARBA" id="ARBA00023157"/>
    </source>
</evidence>
<dbReference type="InterPro" id="IPR010480">
    <property type="entry name" value="Pepsin-I3"/>
</dbReference>
<proteinExistence type="inferred from homology"/>
<organism evidence="10 11">
    <name type="scientific">Toxocara canis</name>
    <name type="common">Canine roundworm</name>
    <dbReference type="NCBI Taxonomy" id="6265"/>
    <lineage>
        <taxon>Eukaryota</taxon>
        <taxon>Metazoa</taxon>
        <taxon>Ecdysozoa</taxon>
        <taxon>Nematoda</taxon>
        <taxon>Chromadorea</taxon>
        <taxon>Rhabditida</taxon>
        <taxon>Spirurina</taxon>
        <taxon>Ascaridomorpha</taxon>
        <taxon>Ascaridoidea</taxon>
        <taxon>Toxocaridae</taxon>
        <taxon>Toxocara</taxon>
    </lineage>
</organism>
<dbReference type="Gene3D" id="3.30.1120.50">
    <property type="entry name" value="Pepsin inhibitor-3"/>
    <property type="match status" value="2"/>
</dbReference>
<feature type="coiled-coil region" evidence="6">
    <location>
        <begin position="78"/>
        <end position="105"/>
    </location>
</feature>
<accession>A0A183UCL4</accession>
<feature type="signal peptide" evidence="7">
    <location>
        <begin position="1"/>
        <end position="19"/>
    </location>
</feature>
<comment type="similarity">
    <text evidence="2">Belongs to the protease inhibitor I33 family.</text>
</comment>
<keyword evidence="3" id="KW-0964">Secreted</keyword>
<keyword evidence="4 7" id="KW-0732">Signal</keyword>
<protein>
    <submittedName>
        <fullName evidence="11">Pepsin-I3 domain-containing protein</fullName>
    </submittedName>
</protein>
<name>A0A183UCL4_TOXCA</name>
<feature type="domain" description="Pepsin inhibitor-3-like repeated" evidence="8">
    <location>
        <begin position="63"/>
        <end position="105"/>
    </location>
</feature>
<keyword evidence="5" id="KW-1015">Disulfide bond</keyword>
<dbReference type="PANTHER" id="PTHR37969">
    <property type="entry name" value="PROTEIN CBG07421-RELATED"/>
    <property type="match status" value="1"/>
</dbReference>
<evidence type="ECO:0000256" key="6">
    <source>
        <dbReference type="SAM" id="Coils"/>
    </source>
</evidence>
<keyword evidence="10" id="KW-1185">Reference proteome</keyword>
<dbReference type="PANTHER" id="PTHR37969:SF4">
    <property type="entry name" value="PEPSIN INHIBITOR-3-LIKE REPEATED DOMAIN-CONTAINING PROTEIN"/>
    <property type="match status" value="1"/>
</dbReference>
<evidence type="ECO:0000313" key="11">
    <source>
        <dbReference type="WBParaSite" id="TCNE_0000623401-mRNA-1"/>
    </source>
</evidence>
<evidence type="ECO:0000256" key="4">
    <source>
        <dbReference type="ARBA" id="ARBA00022729"/>
    </source>
</evidence>
<keyword evidence="6" id="KW-0175">Coiled coil</keyword>
<evidence type="ECO:0000313" key="10">
    <source>
        <dbReference type="Proteomes" id="UP000050794"/>
    </source>
</evidence>
<evidence type="ECO:0000259" key="8">
    <source>
        <dbReference type="Pfam" id="PF06394"/>
    </source>
</evidence>
<evidence type="ECO:0000256" key="3">
    <source>
        <dbReference type="ARBA" id="ARBA00022525"/>
    </source>
</evidence>
<reference evidence="11" key="1">
    <citation type="submission" date="2016-06" db="UniProtKB">
        <authorList>
            <consortium name="WormBaseParasite"/>
        </authorList>
    </citation>
    <scope>IDENTIFICATION</scope>
</reference>
<dbReference type="InterPro" id="IPR051901">
    <property type="entry name" value="Protease_Inhibitor_I33"/>
</dbReference>
<dbReference type="InterPro" id="IPR038412">
    <property type="entry name" value="Pepsin-I3_sf"/>
</dbReference>
<dbReference type="AlphaFoldDB" id="A0A183UCL4"/>
<reference evidence="9 10" key="2">
    <citation type="submission" date="2018-11" db="EMBL/GenBank/DDBJ databases">
        <authorList>
            <consortium name="Pathogen Informatics"/>
        </authorList>
    </citation>
    <scope>NUCLEOTIDE SEQUENCE [LARGE SCALE GENOMIC DNA]</scope>
</reference>